<sequence length="349" mass="38215">MKNLLTFTIALAVLSGGSVFLSGCQKPAPPPAPLTKLTGGTMGTFYEVTIAGDLSEAEQQELQTDIEETLAEVNRQMSTYDPESEISHFNRSESTDWLDVSPGFAQVAKEALAIAEATNGLFDPTVGPLIDLWRFGPEKDITDLPTAEEIAAACEHVGFDKLEVRLDPPAIRKSDPKTELDLSAIAKGYGVDEVSWTIQRLRHENFLVNIGGEILAHGFRKTGEPWRLAIEKPVADSREIQSLVPLSDQAMATSGDYRNFYELDGKRISHTINPTTGQPVTHLLHSVSVIAEDCMTADGMATALLVMGPEAAWAFAEKHELLVYLAYTEDGKLKTRFSPDFPLQPLENE</sequence>
<accession>F0SRP6</accession>
<dbReference type="PROSITE" id="PS51257">
    <property type="entry name" value="PROKAR_LIPOPROTEIN"/>
    <property type="match status" value="1"/>
</dbReference>
<dbReference type="Proteomes" id="UP000006860">
    <property type="component" value="Chromosome"/>
</dbReference>
<evidence type="ECO:0000256" key="7">
    <source>
        <dbReference type="ARBA" id="ARBA00022679"/>
    </source>
</evidence>
<keyword evidence="6 18" id="KW-0285">Flavoprotein</keyword>
<dbReference type="FunFam" id="3.10.520.10:FF:000001">
    <property type="entry name" value="FAD:protein FMN transferase"/>
    <property type="match status" value="1"/>
</dbReference>
<keyword evidence="7 18" id="KW-0808">Transferase</keyword>
<dbReference type="AlphaFoldDB" id="F0SRP6"/>
<keyword evidence="22" id="KW-1185">Reference proteome</keyword>
<dbReference type="RefSeq" id="WP_013627897.1">
    <property type="nucleotide sequence ID" value="NC_015174.1"/>
</dbReference>
<evidence type="ECO:0000256" key="15">
    <source>
        <dbReference type="ARBA" id="ARBA00031306"/>
    </source>
</evidence>
<keyword evidence="11 18" id="KW-0460">Magnesium</keyword>
<evidence type="ECO:0000256" key="18">
    <source>
        <dbReference type="PIRNR" id="PIRNR006268"/>
    </source>
</evidence>
<keyword evidence="13" id="KW-0564">Palmitate</keyword>
<evidence type="ECO:0000256" key="2">
    <source>
        <dbReference type="ARBA" id="ARBA00011955"/>
    </source>
</evidence>
<feature type="binding site" evidence="19">
    <location>
        <position position="302"/>
    </location>
    <ligand>
        <name>Mg(2+)</name>
        <dbReference type="ChEBI" id="CHEBI:18420"/>
    </ligand>
</feature>
<evidence type="ECO:0000256" key="17">
    <source>
        <dbReference type="ARBA" id="ARBA00060485"/>
    </source>
</evidence>
<keyword evidence="9 20" id="KW-0732">Signal</keyword>
<proteinExistence type="inferred from homology"/>
<feature type="signal peptide" evidence="20">
    <location>
        <begin position="1"/>
        <end position="21"/>
    </location>
</feature>
<dbReference type="GO" id="GO:0016740">
    <property type="term" value="F:transferase activity"/>
    <property type="evidence" value="ECO:0007669"/>
    <property type="project" value="UniProtKB-UniRule"/>
</dbReference>
<feature type="binding site" evidence="19">
    <location>
        <position position="298"/>
    </location>
    <ligand>
        <name>Mg(2+)</name>
        <dbReference type="ChEBI" id="CHEBI:18420"/>
    </ligand>
</feature>
<dbReference type="eggNOG" id="COG1477">
    <property type="taxonomic scope" value="Bacteria"/>
</dbReference>
<evidence type="ECO:0000256" key="19">
    <source>
        <dbReference type="PIRSR" id="PIRSR006268-2"/>
    </source>
</evidence>
<keyword evidence="12" id="KW-0472">Membrane</keyword>
<dbReference type="InterPro" id="IPR003374">
    <property type="entry name" value="ApbE-like_sf"/>
</dbReference>
<keyword evidence="10 18" id="KW-0274">FAD</keyword>
<evidence type="ECO:0000256" key="6">
    <source>
        <dbReference type="ARBA" id="ARBA00022630"/>
    </source>
</evidence>
<keyword evidence="4" id="KW-1003">Cell membrane</keyword>
<dbReference type="GO" id="GO:0005886">
    <property type="term" value="C:plasma membrane"/>
    <property type="evidence" value="ECO:0007669"/>
    <property type="project" value="UniProtKB-SubCell"/>
</dbReference>
<evidence type="ECO:0000256" key="11">
    <source>
        <dbReference type="ARBA" id="ARBA00022842"/>
    </source>
</evidence>
<comment type="cofactor">
    <cofactor evidence="19">
        <name>Mg(2+)</name>
        <dbReference type="ChEBI" id="CHEBI:18420"/>
    </cofactor>
    <cofactor evidence="19">
        <name>Mn(2+)</name>
        <dbReference type="ChEBI" id="CHEBI:29035"/>
    </cofactor>
    <text evidence="19">Magnesium. Can also use manganese.</text>
</comment>
<organism evidence="21 22">
    <name type="scientific">Rubinisphaera brasiliensis (strain ATCC 49424 / DSM 5305 / JCM 21570 / IAM 15109 / NBRC 103401 / IFAM 1448)</name>
    <name type="common">Planctomyces brasiliensis</name>
    <dbReference type="NCBI Taxonomy" id="756272"/>
    <lineage>
        <taxon>Bacteria</taxon>
        <taxon>Pseudomonadati</taxon>
        <taxon>Planctomycetota</taxon>
        <taxon>Planctomycetia</taxon>
        <taxon>Planctomycetales</taxon>
        <taxon>Planctomycetaceae</taxon>
        <taxon>Rubinisphaera</taxon>
    </lineage>
</organism>
<dbReference type="PANTHER" id="PTHR30040:SF2">
    <property type="entry name" value="FAD:PROTEIN FMN TRANSFERASE"/>
    <property type="match status" value="1"/>
</dbReference>
<reference evidence="22" key="1">
    <citation type="submission" date="2011-02" db="EMBL/GenBank/DDBJ databases">
        <title>The complete genome of Planctomyces brasiliensis DSM 5305.</title>
        <authorList>
            <person name="Lucas S."/>
            <person name="Copeland A."/>
            <person name="Lapidus A."/>
            <person name="Bruce D."/>
            <person name="Goodwin L."/>
            <person name="Pitluck S."/>
            <person name="Kyrpides N."/>
            <person name="Mavromatis K."/>
            <person name="Pagani I."/>
            <person name="Ivanova N."/>
            <person name="Ovchinnikova G."/>
            <person name="Lu M."/>
            <person name="Detter J.C."/>
            <person name="Han C."/>
            <person name="Land M."/>
            <person name="Hauser L."/>
            <person name="Markowitz V."/>
            <person name="Cheng J.-F."/>
            <person name="Hugenholtz P."/>
            <person name="Woyke T."/>
            <person name="Wu D."/>
            <person name="Tindall B."/>
            <person name="Pomrenke H.G."/>
            <person name="Brambilla E."/>
            <person name="Klenk H.-P."/>
            <person name="Eisen J.A."/>
        </authorList>
    </citation>
    <scope>NUCLEOTIDE SEQUENCE [LARGE SCALE GENOMIC DNA]</scope>
    <source>
        <strain evidence="22">ATCC 49424 / DSM 5305 / JCM 21570 / NBRC 103401 / IFAM 1448</strain>
    </source>
</reference>
<evidence type="ECO:0000313" key="22">
    <source>
        <dbReference type="Proteomes" id="UP000006860"/>
    </source>
</evidence>
<evidence type="ECO:0000256" key="5">
    <source>
        <dbReference type="ARBA" id="ARBA00022519"/>
    </source>
</evidence>
<evidence type="ECO:0000256" key="14">
    <source>
        <dbReference type="ARBA" id="ARBA00023288"/>
    </source>
</evidence>
<dbReference type="KEGG" id="pbs:Plabr_1558"/>
<evidence type="ECO:0000256" key="12">
    <source>
        <dbReference type="ARBA" id="ARBA00023136"/>
    </source>
</evidence>
<evidence type="ECO:0000256" key="8">
    <source>
        <dbReference type="ARBA" id="ARBA00022723"/>
    </source>
</evidence>
<comment type="catalytic activity">
    <reaction evidence="16 18 20">
        <text>L-threonyl-[protein] + FAD = FMN-L-threonyl-[protein] + AMP + H(+)</text>
        <dbReference type="Rhea" id="RHEA:36847"/>
        <dbReference type="Rhea" id="RHEA-COMP:11060"/>
        <dbReference type="Rhea" id="RHEA-COMP:11061"/>
        <dbReference type="ChEBI" id="CHEBI:15378"/>
        <dbReference type="ChEBI" id="CHEBI:30013"/>
        <dbReference type="ChEBI" id="CHEBI:57692"/>
        <dbReference type="ChEBI" id="CHEBI:74257"/>
        <dbReference type="ChEBI" id="CHEBI:456215"/>
        <dbReference type="EC" id="2.7.1.180"/>
    </reaction>
</comment>
<keyword evidence="14 20" id="KW-0449">Lipoprotein</keyword>
<evidence type="ECO:0000256" key="9">
    <source>
        <dbReference type="ARBA" id="ARBA00022729"/>
    </source>
</evidence>
<dbReference type="Pfam" id="PF02424">
    <property type="entry name" value="ApbE"/>
    <property type="match status" value="1"/>
</dbReference>
<dbReference type="EMBL" id="CP002546">
    <property type="protein sequence ID" value="ADY59169.1"/>
    <property type="molecule type" value="Genomic_DNA"/>
</dbReference>
<feature type="binding site" evidence="19">
    <location>
        <position position="184"/>
    </location>
    <ligand>
        <name>Mg(2+)</name>
        <dbReference type="ChEBI" id="CHEBI:18420"/>
    </ligand>
</feature>
<evidence type="ECO:0000256" key="4">
    <source>
        <dbReference type="ARBA" id="ARBA00022475"/>
    </source>
</evidence>
<dbReference type="EC" id="2.7.1.180" evidence="2 18"/>
<comment type="function">
    <text evidence="20">Flavin transferase that catalyzes the transfer of the FMN moiety of FAD and its covalent binding to the hydroxyl group of a threonine residue in a target flavoprotein.</text>
</comment>
<dbReference type="PANTHER" id="PTHR30040">
    <property type="entry name" value="THIAMINE BIOSYNTHESIS LIPOPROTEIN APBE"/>
    <property type="match status" value="1"/>
</dbReference>
<dbReference type="InterPro" id="IPR024932">
    <property type="entry name" value="ApbE"/>
</dbReference>
<gene>
    <name evidence="21" type="ordered locus">Plabr_1558</name>
</gene>
<evidence type="ECO:0000256" key="3">
    <source>
        <dbReference type="ARBA" id="ARBA00016337"/>
    </source>
</evidence>
<dbReference type="PIRSF" id="PIRSF006268">
    <property type="entry name" value="ApbE"/>
    <property type="match status" value="1"/>
</dbReference>
<evidence type="ECO:0000256" key="10">
    <source>
        <dbReference type="ARBA" id="ARBA00022827"/>
    </source>
</evidence>
<dbReference type="Gene3D" id="3.10.520.10">
    <property type="entry name" value="ApbE-like domains"/>
    <property type="match status" value="1"/>
</dbReference>
<feature type="chain" id="PRO_5005968449" description="FAD:protein FMN transferase" evidence="20">
    <location>
        <begin position="22"/>
        <end position="349"/>
    </location>
</feature>
<comment type="similarity">
    <text evidence="1 18 20">Belongs to the ApbE family.</text>
</comment>
<keyword evidence="8 18" id="KW-0479">Metal-binding</keyword>
<dbReference type="SUPFAM" id="SSF143631">
    <property type="entry name" value="ApbE-like"/>
    <property type="match status" value="1"/>
</dbReference>
<evidence type="ECO:0000313" key="21">
    <source>
        <dbReference type="EMBL" id="ADY59169.1"/>
    </source>
</evidence>
<dbReference type="GO" id="GO:0046872">
    <property type="term" value="F:metal ion binding"/>
    <property type="evidence" value="ECO:0007669"/>
    <property type="project" value="UniProtKB-UniRule"/>
</dbReference>
<dbReference type="OrthoDB" id="9778595at2"/>
<evidence type="ECO:0000256" key="13">
    <source>
        <dbReference type="ARBA" id="ARBA00023139"/>
    </source>
</evidence>
<dbReference type="HOGENOM" id="CLU_044403_0_0_0"/>
<keyword evidence="5 20" id="KW-0997">Cell inner membrane</keyword>
<evidence type="ECO:0000256" key="20">
    <source>
        <dbReference type="RuleBase" id="RU363002"/>
    </source>
</evidence>
<comment type="subcellular location">
    <subcellularLocation>
        <location evidence="17 20">Cell inner membrane</location>
        <topology evidence="17 20">Lipid-anchor</topology>
        <orientation evidence="17 20">Periplasmic side</orientation>
    </subcellularLocation>
</comment>
<name>F0SRP6_RUBBR</name>
<evidence type="ECO:0000256" key="16">
    <source>
        <dbReference type="ARBA" id="ARBA00048540"/>
    </source>
</evidence>
<dbReference type="STRING" id="756272.Plabr_1558"/>
<protein>
    <recommendedName>
        <fullName evidence="3 18">FAD:protein FMN transferase</fullName>
        <ecNumber evidence="2 18">2.7.1.180</ecNumber>
    </recommendedName>
    <alternativeName>
        <fullName evidence="15 18">Flavin transferase</fullName>
    </alternativeName>
</protein>
<evidence type="ECO:0000256" key="1">
    <source>
        <dbReference type="ARBA" id="ARBA00008282"/>
    </source>
</evidence>